<dbReference type="PANTHER" id="PTHR43280">
    <property type="entry name" value="ARAC-FAMILY TRANSCRIPTIONAL REGULATOR"/>
    <property type="match status" value="1"/>
</dbReference>
<evidence type="ECO:0000313" key="7">
    <source>
        <dbReference type="Proteomes" id="UP000014155"/>
    </source>
</evidence>
<dbReference type="PATRIC" id="fig|1195236.3.peg.1488"/>
<sequence>MLGFSRNNRLVVSKTLTKMLISFFIIVILSTSLIAGVLYQRFSKATVEGIRKNIEENLAQNMNQLELIRDQVYSIGLQLISDSDIVDSMYRNGATDELIKYKATRKLYQVKSSNPMIHSIYVYNSETKQFTSSLGSSGLNSLDAEMKKMTVDYKEGNKLKFIPLSYTNKSPNGSKTNEKIITFIFVDSSQDYIKSDIKGNGLLDSVVIINLNADYIQKAFTRQYTSPSSSIFLLDKGGEVICDSDYGYFSKNISDRQYIKKVLESDKKSGYMISDDEGKKYLITYNMSSKIPFLFVNRYDYQILLQEVQNLKNSIILICVFIGIICIIVAGLAAYNVYLPFGRLVRTVEWHLKSEYKENRRRRTYNEVEYLSNAFTNIIKKSNELENSIQQNIPMLRKMFLTEMLSGHFSSSDVSTKVKELGINIVQEKTCVVLFSIDGYLALKGIENKIEIAEKKDVADKIIRASFNKFSGMELVDLEEDMFALMLNIRRTEEYDEQLNTCIKACQKQIGDELDITLSAAKGMLVSILEDVGLSYANALNLLKYRFIYGYNCVLDNTLVKPGIKDNSVALDKNRKKIIQSIKVCDEKQVKLGLEELVKLIGACQYDFIRLTINQLVLDIMTAVGCILNPAEEELDFNNIYSNLNKSDTLEAAKEWLESYCCGIIHRLEQKKDNRQKDMIERVLEYIRTNYLRTDISSEMLSDMVSLTPGYFGKIFSDFVGKSVNEYIIELRMNRAKELLEKNNLSVNDIAAQVGFSNQSYFTATFRKWNGITPNQYRGQFKNPL</sequence>
<dbReference type="STRING" id="1195236.CTER_1184"/>
<dbReference type="eggNOG" id="COG2169">
    <property type="taxonomic scope" value="Bacteria"/>
</dbReference>
<keyword evidence="7" id="KW-1185">Reference proteome</keyword>
<dbReference type="PROSITE" id="PS00041">
    <property type="entry name" value="HTH_ARAC_FAMILY_1"/>
    <property type="match status" value="1"/>
</dbReference>
<evidence type="ECO:0000256" key="2">
    <source>
        <dbReference type="ARBA" id="ARBA00023125"/>
    </source>
</evidence>
<keyword evidence="2 6" id="KW-0238">DNA-binding</keyword>
<evidence type="ECO:0000256" key="3">
    <source>
        <dbReference type="ARBA" id="ARBA00023163"/>
    </source>
</evidence>
<dbReference type="AlphaFoldDB" id="S0FUS1"/>
<dbReference type="GO" id="GO:0043565">
    <property type="term" value="F:sequence-specific DNA binding"/>
    <property type="evidence" value="ECO:0007669"/>
    <property type="project" value="InterPro"/>
</dbReference>
<organism evidence="6 7">
    <name type="scientific">Ruminiclostridium cellobioparum subsp. termitidis CT1112</name>
    <dbReference type="NCBI Taxonomy" id="1195236"/>
    <lineage>
        <taxon>Bacteria</taxon>
        <taxon>Bacillati</taxon>
        <taxon>Bacillota</taxon>
        <taxon>Clostridia</taxon>
        <taxon>Eubacteriales</taxon>
        <taxon>Oscillospiraceae</taxon>
        <taxon>Ruminiclostridium</taxon>
    </lineage>
</organism>
<keyword evidence="4" id="KW-0812">Transmembrane</keyword>
<feature type="domain" description="HTH araC/xylS-type" evidence="5">
    <location>
        <begin position="681"/>
        <end position="780"/>
    </location>
</feature>
<accession>S0FUS1</accession>
<evidence type="ECO:0000256" key="1">
    <source>
        <dbReference type="ARBA" id="ARBA00023015"/>
    </source>
</evidence>
<evidence type="ECO:0000256" key="4">
    <source>
        <dbReference type="SAM" id="Phobius"/>
    </source>
</evidence>
<reference evidence="6 7" key="1">
    <citation type="journal article" date="2013" name="Genome Announc.">
        <title>Draft Genome Sequence of the Cellulolytic, Mesophilic, Anaerobic Bacterium Clostridium termitidis Strain CT1112 (DSM 5398).</title>
        <authorList>
            <person name="Lal S."/>
            <person name="Ramachandran U."/>
            <person name="Zhang X."/>
            <person name="Munir R."/>
            <person name="Sparling R."/>
            <person name="Levin D.B."/>
        </authorList>
    </citation>
    <scope>NUCLEOTIDE SEQUENCE [LARGE SCALE GENOMIC DNA]</scope>
    <source>
        <strain evidence="6 7">CT1112</strain>
    </source>
</reference>
<keyword evidence="4" id="KW-0472">Membrane</keyword>
<dbReference type="InterPro" id="IPR018062">
    <property type="entry name" value="HTH_AraC-typ_CS"/>
</dbReference>
<dbReference type="Gene3D" id="1.10.10.60">
    <property type="entry name" value="Homeodomain-like"/>
    <property type="match status" value="2"/>
</dbReference>
<dbReference type="SMART" id="SM00342">
    <property type="entry name" value="HTH_ARAC"/>
    <property type="match status" value="1"/>
</dbReference>
<dbReference type="Proteomes" id="UP000014155">
    <property type="component" value="Unassembled WGS sequence"/>
</dbReference>
<dbReference type="InterPro" id="IPR009057">
    <property type="entry name" value="Homeodomain-like_sf"/>
</dbReference>
<dbReference type="GO" id="GO:0003700">
    <property type="term" value="F:DNA-binding transcription factor activity"/>
    <property type="evidence" value="ECO:0007669"/>
    <property type="project" value="InterPro"/>
</dbReference>
<dbReference type="RefSeq" id="WP_004624623.1">
    <property type="nucleotide sequence ID" value="NZ_AORV01000025.1"/>
</dbReference>
<dbReference type="Gene3D" id="3.30.450.20">
    <property type="entry name" value="PAS domain"/>
    <property type="match status" value="1"/>
</dbReference>
<feature type="transmembrane region" description="Helical" evidence="4">
    <location>
        <begin position="315"/>
        <end position="338"/>
    </location>
</feature>
<comment type="caution">
    <text evidence="6">The sequence shown here is derived from an EMBL/GenBank/DDBJ whole genome shotgun (WGS) entry which is preliminary data.</text>
</comment>
<feature type="transmembrane region" description="Helical" evidence="4">
    <location>
        <begin position="20"/>
        <end position="39"/>
    </location>
</feature>
<name>S0FUS1_RUMCE</name>
<dbReference type="SUPFAM" id="SSF46689">
    <property type="entry name" value="Homeodomain-like"/>
    <property type="match status" value="1"/>
</dbReference>
<evidence type="ECO:0000313" key="6">
    <source>
        <dbReference type="EMBL" id="EMS72889.1"/>
    </source>
</evidence>
<evidence type="ECO:0000259" key="5">
    <source>
        <dbReference type="PROSITE" id="PS01124"/>
    </source>
</evidence>
<dbReference type="InterPro" id="IPR020449">
    <property type="entry name" value="Tscrpt_reg_AraC-type_HTH"/>
</dbReference>
<keyword evidence="4" id="KW-1133">Transmembrane helix</keyword>
<keyword evidence="3" id="KW-0804">Transcription</keyword>
<protein>
    <submittedName>
        <fullName evidence="6">AraC-type DNA-binding domain-containing protein</fullName>
    </submittedName>
</protein>
<dbReference type="EMBL" id="AORV01000025">
    <property type="protein sequence ID" value="EMS72889.1"/>
    <property type="molecule type" value="Genomic_DNA"/>
</dbReference>
<dbReference type="PROSITE" id="PS01124">
    <property type="entry name" value="HTH_ARAC_FAMILY_2"/>
    <property type="match status" value="1"/>
</dbReference>
<dbReference type="InterPro" id="IPR018060">
    <property type="entry name" value="HTH_AraC"/>
</dbReference>
<dbReference type="Pfam" id="PF12833">
    <property type="entry name" value="HTH_18"/>
    <property type="match status" value="1"/>
</dbReference>
<dbReference type="PRINTS" id="PR00032">
    <property type="entry name" value="HTHARAC"/>
</dbReference>
<dbReference type="PANTHER" id="PTHR43280:SF28">
    <property type="entry name" value="HTH-TYPE TRANSCRIPTIONAL ACTIVATOR RHAS"/>
    <property type="match status" value="1"/>
</dbReference>
<gene>
    <name evidence="6" type="ORF">CTER_1184</name>
</gene>
<keyword evidence="1" id="KW-0805">Transcription regulation</keyword>
<proteinExistence type="predicted"/>